<dbReference type="Pfam" id="PF01395">
    <property type="entry name" value="PBP_GOBP"/>
    <property type="match status" value="1"/>
</dbReference>
<dbReference type="AlphaFoldDB" id="A0AAN8WHH5"/>
<reference evidence="2 3" key="1">
    <citation type="submission" date="2023-11" db="EMBL/GenBank/DDBJ databases">
        <title>Halocaridina rubra genome assembly.</title>
        <authorList>
            <person name="Smith C."/>
        </authorList>
    </citation>
    <scope>NUCLEOTIDE SEQUENCE [LARGE SCALE GENOMIC DNA]</scope>
    <source>
        <strain evidence="2">EP-1</strain>
        <tissue evidence="2">Whole</tissue>
    </source>
</reference>
<dbReference type="InterPro" id="IPR006170">
    <property type="entry name" value="PBP/GOBP"/>
</dbReference>
<dbReference type="Proteomes" id="UP001381693">
    <property type="component" value="Unassembled WGS sequence"/>
</dbReference>
<organism evidence="2 3">
    <name type="scientific">Halocaridina rubra</name>
    <name type="common">Hawaiian red shrimp</name>
    <dbReference type="NCBI Taxonomy" id="373956"/>
    <lineage>
        <taxon>Eukaryota</taxon>
        <taxon>Metazoa</taxon>
        <taxon>Ecdysozoa</taxon>
        <taxon>Arthropoda</taxon>
        <taxon>Crustacea</taxon>
        <taxon>Multicrustacea</taxon>
        <taxon>Malacostraca</taxon>
        <taxon>Eumalacostraca</taxon>
        <taxon>Eucarida</taxon>
        <taxon>Decapoda</taxon>
        <taxon>Pleocyemata</taxon>
        <taxon>Caridea</taxon>
        <taxon>Atyoidea</taxon>
        <taxon>Atyidae</taxon>
        <taxon>Halocaridina</taxon>
    </lineage>
</organism>
<dbReference type="GO" id="GO:0005549">
    <property type="term" value="F:odorant binding"/>
    <property type="evidence" value="ECO:0007669"/>
    <property type="project" value="InterPro"/>
</dbReference>
<keyword evidence="3" id="KW-1185">Reference proteome</keyword>
<dbReference type="EMBL" id="JAXCGZ010021725">
    <property type="protein sequence ID" value="KAK7044286.1"/>
    <property type="molecule type" value="Genomic_DNA"/>
</dbReference>
<sequence>MKFLLLSILVGLTTAQGPLLSQLGQICGNLDPNTCRQRIPQCIKLRRSAEDAQANRQGIMICAQELGITRQQIVAAMQASANSEGGEIFDNLPVDRNTVLNMRRCVFTQAGLADANGNPNHDAIRARLASRFQTLLADNPQMQEVMLNALETCPRPQGIEDAQVFRSCLAGACVQNFA</sequence>
<evidence type="ECO:0000313" key="3">
    <source>
        <dbReference type="Proteomes" id="UP001381693"/>
    </source>
</evidence>
<evidence type="ECO:0000313" key="2">
    <source>
        <dbReference type="EMBL" id="KAK7044286.1"/>
    </source>
</evidence>
<dbReference type="InterPro" id="IPR036728">
    <property type="entry name" value="PBP_GOBP_sf"/>
</dbReference>
<keyword evidence="1" id="KW-0732">Signal</keyword>
<comment type="caution">
    <text evidence="2">The sequence shown here is derived from an EMBL/GenBank/DDBJ whole genome shotgun (WGS) entry which is preliminary data.</text>
</comment>
<protein>
    <submittedName>
        <fullName evidence="2">Uncharacterized protein</fullName>
    </submittedName>
</protein>
<feature type="signal peptide" evidence="1">
    <location>
        <begin position="1"/>
        <end position="15"/>
    </location>
</feature>
<proteinExistence type="predicted"/>
<dbReference type="SUPFAM" id="SSF47565">
    <property type="entry name" value="Insect pheromone/odorant-binding proteins"/>
    <property type="match status" value="1"/>
</dbReference>
<dbReference type="Gene3D" id="1.10.238.20">
    <property type="entry name" value="Pheromone/general odorant binding protein domain"/>
    <property type="match status" value="1"/>
</dbReference>
<gene>
    <name evidence="2" type="ORF">SK128_001363</name>
</gene>
<evidence type="ECO:0000256" key="1">
    <source>
        <dbReference type="SAM" id="SignalP"/>
    </source>
</evidence>
<accession>A0AAN8WHH5</accession>
<feature type="chain" id="PRO_5042810884" evidence="1">
    <location>
        <begin position="16"/>
        <end position="178"/>
    </location>
</feature>
<name>A0AAN8WHH5_HALRR</name>